<reference evidence="2 3" key="1">
    <citation type="submission" date="2021-06" db="EMBL/GenBank/DDBJ databases">
        <title>Caerostris darwini draft genome.</title>
        <authorList>
            <person name="Kono N."/>
            <person name="Arakawa K."/>
        </authorList>
    </citation>
    <scope>NUCLEOTIDE SEQUENCE [LARGE SCALE GENOMIC DNA]</scope>
</reference>
<proteinExistence type="predicted"/>
<dbReference type="Proteomes" id="UP001054837">
    <property type="component" value="Unassembled WGS sequence"/>
</dbReference>
<gene>
    <name evidence="2" type="ORF">CDAR_615191</name>
</gene>
<dbReference type="EMBL" id="BPLQ01005868">
    <property type="protein sequence ID" value="GIY18120.1"/>
    <property type="molecule type" value="Genomic_DNA"/>
</dbReference>
<evidence type="ECO:0000256" key="1">
    <source>
        <dbReference type="SAM" id="MobiDB-lite"/>
    </source>
</evidence>
<feature type="region of interest" description="Disordered" evidence="1">
    <location>
        <begin position="25"/>
        <end position="51"/>
    </location>
</feature>
<accession>A0AAV4R8T3</accession>
<sequence length="142" mass="15532">MGCRNTLFEPLWGHGMATSQKLTASQGTQVDSVDPTTFQKPSFSKGRKNRNGARPIISRAKFSRFLLIRLPKSSGVIKPGKGREPPGRAVISDSSGIHQLLLLLLIFREIIPSIFLEGPSQNLSNDDIWMQNAGAASQLVEC</sequence>
<dbReference type="AlphaFoldDB" id="A0AAV4R8T3"/>
<keyword evidence="3" id="KW-1185">Reference proteome</keyword>
<organism evidence="2 3">
    <name type="scientific">Caerostris darwini</name>
    <dbReference type="NCBI Taxonomy" id="1538125"/>
    <lineage>
        <taxon>Eukaryota</taxon>
        <taxon>Metazoa</taxon>
        <taxon>Ecdysozoa</taxon>
        <taxon>Arthropoda</taxon>
        <taxon>Chelicerata</taxon>
        <taxon>Arachnida</taxon>
        <taxon>Araneae</taxon>
        <taxon>Araneomorphae</taxon>
        <taxon>Entelegynae</taxon>
        <taxon>Araneoidea</taxon>
        <taxon>Araneidae</taxon>
        <taxon>Caerostris</taxon>
    </lineage>
</organism>
<name>A0AAV4R8T3_9ARAC</name>
<comment type="caution">
    <text evidence="2">The sequence shown here is derived from an EMBL/GenBank/DDBJ whole genome shotgun (WGS) entry which is preliminary data.</text>
</comment>
<protein>
    <submittedName>
        <fullName evidence="2">Uncharacterized protein</fullName>
    </submittedName>
</protein>
<evidence type="ECO:0000313" key="2">
    <source>
        <dbReference type="EMBL" id="GIY18120.1"/>
    </source>
</evidence>
<evidence type="ECO:0000313" key="3">
    <source>
        <dbReference type="Proteomes" id="UP001054837"/>
    </source>
</evidence>
<feature type="compositionally biased region" description="Polar residues" evidence="1">
    <location>
        <begin position="25"/>
        <end position="42"/>
    </location>
</feature>